<feature type="coiled-coil region" evidence="2">
    <location>
        <begin position="161"/>
        <end position="215"/>
    </location>
</feature>
<dbReference type="GO" id="GO:0055028">
    <property type="term" value="C:cortical microtubule"/>
    <property type="evidence" value="ECO:0007669"/>
    <property type="project" value="TreeGrafter"/>
</dbReference>
<accession>A0A5N5NB22</accession>
<feature type="transmembrane region" description="Helical" evidence="4">
    <location>
        <begin position="12"/>
        <end position="32"/>
    </location>
</feature>
<dbReference type="InterPro" id="IPR040265">
    <property type="entry name" value="CHUP1/IPGA1-like"/>
</dbReference>
<dbReference type="PANTHER" id="PTHR31342">
    <property type="entry name" value="PROTEIN CHUP1, CHLOROPLASTIC"/>
    <property type="match status" value="1"/>
</dbReference>
<dbReference type="GO" id="GO:0072699">
    <property type="term" value="P:protein localization to cortical microtubule cytoskeleton"/>
    <property type="evidence" value="ECO:0007669"/>
    <property type="project" value="TreeGrafter"/>
</dbReference>
<keyword evidence="1 2" id="KW-0175">Coiled coil</keyword>
<name>A0A5N5NB22_9ROSI</name>
<dbReference type="Proteomes" id="UP000326939">
    <property type="component" value="Chromosome 3"/>
</dbReference>
<feature type="compositionally biased region" description="Low complexity" evidence="3">
    <location>
        <begin position="71"/>
        <end position="85"/>
    </location>
</feature>
<feature type="compositionally biased region" description="Polar residues" evidence="3">
    <location>
        <begin position="497"/>
        <end position="551"/>
    </location>
</feature>
<evidence type="ECO:0000313" key="6">
    <source>
        <dbReference type="Proteomes" id="UP000326939"/>
    </source>
</evidence>
<feature type="coiled-coil region" evidence="2">
    <location>
        <begin position="258"/>
        <end position="323"/>
    </location>
</feature>
<keyword evidence="4" id="KW-0472">Membrane</keyword>
<keyword evidence="4" id="KW-0812">Transmembrane</keyword>
<reference evidence="6" key="1">
    <citation type="journal article" date="2019" name="Gigascience">
        <title>De novo genome assembly of the endangered Acer yangbiense, a plant species with extremely small populations endemic to Yunnan Province, China.</title>
        <authorList>
            <person name="Yang J."/>
            <person name="Wariss H.M."/>
            <person name="Tao L."/>
            <person name="Zhang R."/>
            <person name="Yun Q."/>
            <person name="Hollingsworth P."/>
            <person name="Dao Z."/>
            <person name="Luo G."/>
            <person name="Guo H."/>
            <person name="Ma Y."/>
            <person name="Sun W."/>
        </authorList>
    </citation>
    <scope>NUCLEOTIDE SEQUENCE [LARGE SCALE GENOMIC DNA]</scope>
    <source>
        <strain evidence="6">cv. br00</strain>
    </source>
</reference>
<feature type="region of interest" description="Disordered" evidence="3">
    <location>
        <begin position="492"/>
        <end position="575"/>
    </location>
</feature>
<feature type="region of interest" description="Disordered" evidence="3">
    <location>
        <begin position="35"/>
        <end position="85"/>
    </location>
</feature>
<sequence>MMVRDKRDINPVLLKFGAALAVSIAGFLLSRLKTNKNKSSQPPHSPRSPDHSTEVDVGGERAWRRDDLQVTNRTSSSGSLTSISTEIHEDSHMLMVAVDNSKVFSPSNRQSGDKDGYLLPEFIDLVKEFDFNAHNSGTSPNKDETPRSDVETPRSFKGAEKVNYEQEIKHLKNMVEMLRERERNLEVQMLEFYGLREQETAVMELQNRLKISNMEAKLFTLKIESLRADNRRLHDQVADHVKVVCELSAARTKIKMLKKTQRSEAEQNKEQIVTLQNTVSRLQEQELKSAATDSDIQMKLQRLKDLETEAEELRKSYSRLHLENSEMASQLESTKILANSILEDPETETLRKLGNQLRQENEDLVREVERLQADRCTDVEELVYLRWINACLRYELRNLQPPHGKTVARDLSKSLSPRSEERAKQLILEYANTEGMMEKGNSIMEFGPDHWSSSRASYMTDLGELDDSPSPKTNNSGKTKIFHKLRRLLLGKETHNQSHGSSGSRTRATGDSDSPNGSVSISTPTDPTSDLQSTRGRASSFYLSRQSSHSMDTQRTRSLENSRRNSEAGSSHWYRGCSSSRASDLSLDNLLDQDSYSIEKSELSQSELGKFAEVLKDPESRAVNGNRMDKLHRKSVSVGSFEALHRSSE</sequence>
<comment type="caution">
    <text evidence="5">The sequence shown here is derived from an EMBL/GenBank/DDBJ whole genome shotgun (WGS) entry which is preliminary data.</text>
</comment>
<feature type="compositionally biased region" description="Basic and acidic residues" evidence="3">
    <location>
        <begin position="141"/>
        <end position="161"/>
    </location>
</feature>
<evidence type="ECO:0000256" key="4">
    <source>
        <dbReference type="SAM" id="Phobius"/>
    </source>
</evidence>
<feature type="compositionally biased region" description="Basic and acidic residues" evidence="3">
    <location>
        <begin position="552"/>
        <end position="566"/>
    </location>
</feature>
<evidence type="ECO:0000256" key="1">
    <source>
        <dbReference type="ARBA" id="ARBA00023054"/>
    </source>
</evidence>
<dbReference type="EMBL" id="VDCV01000003">
    <property type="protein sequence ID" value="KAB5563823.1"/>
    <property type="molecule type" value="Genomic_DNA"/>
</dbReference>
<protein>
    <recommendedName>
        <fullName evidence="7">Protein CHUP1, chloroplastic</fullName>
    </recommendedName>
</protein>
<organism evidence="5 6">
    <name type="scientific">Salix brachista</name>
    <dbReference type="NCBI Taxonomy" id="2182728"/>
    <lineage>
        <taxon>Eukaryota</taxon>
        <taxon>Viridiplantae</taxon>
        <taxon>Streptophyta</taxon>
        <taxon>Embryophyta</taxon>
        <taxon>Tracheophyta</taxon>
        <taxon>Spermatophyta</taxon>
        <taxon>Magnoliopsida</taxon>
        <taxon>eudicotyledons</taxon>
        <taxon>Gunneridae</taxon>
        <taxon>Pentapetalae</taxon>
        <taxon>rosids</taxon>
        <taxon>fabids</taxon>
        <taxon>Malpighiales</taxon>
        <taxon>Salicaceae</taxon>
        <taxon>Saliceae</taxon>
        <taxon>Salix</taxon>
    </lineage>
</organism>
<proteinExistence type="predicted"/>
<evidence type="ECO:0000313" key="5">
    <source>
        <dbReference type="EMBL" id="KAB5563823.1"/>
    </source>
</evidence>
<evidence type="ECO:0000256" key="3">
    <source>
        <dbReference type="SAM" id="MobiDB-lite"/>
    </source>
</evidence>
<evidence type="ECO:0000256" key="2">
    <source>
        <dbReference type="SAM" id="Coils"/>
    </source>
</evidence>
<dbReference type="AlphaFoldDB" id="A0A5N5NB22"/>
<keyword evidence="6" id="KW-1185">Reference proteome</keyword>
<keyword evidence="4" id="KW-1133">Transmembrane helix</keyword>
<feature type="compositionally biased region" description="Basic and acidic residues" evidence="3">
    <location>
        <begin position="47"/>
        <end position="68"/>
    </location>
</feature>
<feature type="region of interest" description="Disordered" evidence="3">
    <location>
        <begin position="134"/>
        <end position="161"/>
    </location>
</feature>
<dbReference type="PANTHER" id="PTHR31342:SF4">
    <property type="entry name" value="ACTIN BINDING PROTEIN FAMILY"/>
    <property type="match status" value="1"/>
</dbReference>
<gene>
    <name evidence="5" type="ORF">DKX38_003877</name>
</gene>
<evidence type="ECO:0008006" key="7">
    <source>
        <dbReference type="Google" id="ProtNLM"/>
    </source>
</evidence>